<protein>
    <submittedName>
        <fullName evidence="2">Uncharacterized protein</fullName>
    </submittedName>
</protein>
<feature type="region of interest" description="Disordered" evidence="1">
    <location>
        <begin position="1"/>
        <end position="81"/>
    </location>
</feature>
<evidence type="ECO:0000256" key="1">
    <source>
        <dbReference type="SAM" id="MobiDB-lite"/>
    </source>
</evidence>
<dbReference type="Proteomes" id="UP001501666">
    <property type="component" value="Unassembled WGS sequence"/>
</dbReference>
<feature type="compositionally biased region" description="Basic and acidic residues" evidence="1">
    <location>
        <begin position="44"/>
        <end position="56"/>
    </location>
</feature>
<dbReference type="EMBL" id="BAAATE010000016">
    <property type="protein sequence ID" value="GAA2674669.1"/>
    <property type="molecule type" value="Genomic_DNA"/>
</dbReference>
<reference evidence="2 3" key="1">
    <citation type="journal article" date="2019" name="Int. J. Syst. Evol. Microbiol.">
        <title>The Global Catalogue of Microorganisms (GCM) 10K type strain sequencing project: providing services to taxonomists for standard genome sequencing and annotation.</title>
        <authorList>
            <consortium name="The Broad Institute Genomics Platform"/>
            <consortium name="The Broad Institute Genome Sequencing Center for Infectious Disease"/>
            <person name="Wu L."/>
            <person name="Ma J."/>
        </authorList>
    </citation>
    <scope>NUCLEOTIDE SEQUENCE [LARGE SCALE GENOMIC DNA]</scope>
    <source>
        <strain evidence="2 3">JCM 6835</strain>
    </source>
</reference>
<keyword evidence="3" id="KW-1185">Reference proteome</keyword>
<evidence type="ECO:0000313" key="2">
    <source>
        <dbReference type="EMBL" id="GAA2674669.1"/>
    </source>
</evidence>
<organism evidence="2 3">
    <name type="scientific">Nonomuraea recticatena</name>
    <dbReference type="NCBI Taxonomy" id="46178"/>
    <lineage>
        <taxon>Bacteria</taxon>
        <taxon>Bacillati</taxon>
        <taxon>Actinomycetota</taxon>
        <taxon>Actinomycetes</taxon>
        <taxon>Streptosporangiales</taxon>
        <taxon>Streptosporangiaceae</taxon>
        <taxon>Nonomuraea</taxon>
    </lineage>
</organism>
<comment type="caution">
    <text evidence="2">The sequence shown here is derived from an EMBL/GenBank/DDBJ whole genome shotgun (WGS) entry which is preliminary data.</text>
</comment>
<gene>
    <name evidence="2" type="ORF">GCM10010412_055910</name>
</gene>
<accession>A0ABN3SFI3</accession>
<evidence type="ECO:0000313" key="3">
    <source>
        <dbReference type="Proteomes" id="UP001501666"/>
    </source>
</evidence>
<proteinExistence type="predicted"/>
<feature type="compositionally biased region" description="Basic and acidic residues" evidence="1">
    <location>
        <begin position="23"/>
        <end position="33"/>
    </location>
</feature>
<sequence length="106" mass="11283">MGRGGGAAKRRAERQLQTGCENRGMEMRGETVIRRRWGRGSMGRRNDGEAAAERRGGAGCGESVGRWDDGEAGAIRGEGDLGSMGCRDGAVRWRAGGAGCEETVRR</sequence>
<name>A0ABN3SFI3_9ACTN</name>